<reference evidence="1 2" key="1">
    <citation type="journal article" date="2010" name="Stand. Genomic Sci.">
        <title>Complete genome sequence of Spirosoma linguale type strain (1).</title>
        <authorList>
            <person name="Lail K."/>
            <person name="Sikorski J."/>
            <person name="Saunders E."/>
            <person name="Lapidus A."/>
            <person name="Glavina Del Rio T."/>
            <person name="Copeland A."/>
            <person name="Tice H."/>
            <person name="Cheng J.-F."/>
            <person name="Lucas S."/>
            <person name="Nolan M."/>
            <person name="Bruce D."/>
            <person name="Goodwin L."/>
            <person name="Pitluck S."/>
            <person name="Ivanova N."/>
            <person name="Mavromatis K."/>
            <person name="Ovchinnikova G."/>
            <person name="Pati A."/>
            <person name="Chen A."/>
            <person name="Palaniappan K."/>
            <person name="Land M."/>
            <person name="Hauser L."/>
            <person name="Chang Y.-J."/>
            <person name="Jeffries C.D."/>
            <person name="Chain P."/>
            <person name="Brettin T."/>
            <person name="Detter J.C."/>
            <person name="Schuetze A."/>
            <person name="Rohde M."/>
            <person name="Tindall B.J."/>
            <person name="Goeker M."/>
            <person name="Bristow J."/>
            <person name="Eisen J.A."/>
            <person name="Markowitz V."/>
            <person name="Hugenholtz P."/>
            <person name="Kyrpides N.C."/>
            <person name="Klenk H.-P."/>
            <person name="Chen F."/>
        </authorList>
    </citation>
    <scope>NUCLEOTIDE SEQUENCE [LARGE SCALE GENOMIC DNA]</scope>
    <source>
        <strain evidence="2">ATCC 33905 / DSM 74 / LMG 10896 / Claus 1</strain>
    </source>
</reference>
<evidence type="ECO:0008006" key="3">
    <source>
        <dbReference type="Google" id="ProtNLM"/>
    </source>
</evidence>
<geneLocation type="plasmid" evidence="1 2">
    <name>pSLIN01</name>
</geneLocation>
<dbReference type="AlphaFoldDB" id="D2QVB6"/>
<dbReference type="KEGG" id="sli:Slin_6798"/>
<dbReference type="Gene3D" id="3.40.1000.10">
    <property type="entry name" value="Mog1/PsbP, alpha/beta/alpha sandwich"/>
    <property type="match status" value="1"/>
</dbReference>
<dbReference type="EMBL" id="CP001770">
    <property type="protein sequence ID" value="ADB42748.1"/>
    <property type="molecule type" value="Genomic_DNA"/>
</dbReference>
<accession>D2QVB6</accession>
<dbReference type="Proteomes" id="UP000002028">
    <property type="component" value="Plasmid pSLIN01"/>
</dbReference>
<gene>
    <name evidence="1" type="ordered locus">Slin_6798</name>
</gene>
<protein>
    <recommendedName>
        <fullName evidence="3">PsbP C-terminal domain-containing protein</fullName>
    </recommendedName>
</protein>
<proteinExistence type="predicted"/>
<evidence type="ECO:0000313" key="1">
    <source>
        <dbReference type="EMBL" id="ADB42748.1"/>
    </source>
</evidence>
<organism evidence="1 2">
    <name type="scientific">Spirosoma linguale (strain ATCC 33905 / DSM 74 / LMG 10896 / Claus 1)</name>
    <dbReference type="NCBI Taxonomy" id="504472"/>
    <lineage>
        <taxon>Bacteria</taxon>
        <taxon>Pseudomonadati</taxon>
        <taxon>Bacteroidota</taxon>
        <taxon>Cytophagia</taxon>
        <taxon>Cytophagales</taxon>
        <taxon>Cytophagaceae</taxon>
        <taxon>Spirosoma</taxon>
    </lineage>
</organism>
<sequence>MMLLNPFLLLLTFLVQRGLYTNEVEGYSIQFPKGWSIVEDTKHVPAYTGAYSPKSNPTEYAEIKVVVLPGMAANELKETMQHDIAMARSISNDVKVERNQPIRIGGLTGQVVQLTLTSPRLGLIRLLNYGFAKNNRLYFIHCFGNQAYFQHSIQEVQQACSSFRIK</sequence>
<keyword evidence="2" id="KW-1185">Reference proteome</keyword>
<dbReference type="HOGENOM" id="CLU_1601668_0_0_10"/>
<keyword evidence="1" id="KW-0614">Plasmid</keyword>
<name>D2QVB6_SPILD</name>
<evidence type="ECO:0000313" key="2">
    <source>
        <dbReference type="Proteomes" id="UP000002028"/>
    </source>
</evidence>